<feature type="region of interest" description="Disordered" evidence="1">
    <location>
        <begin position="25"/>
        <end position="52"/>
    </location>
</feature>
<evidence type="ECO:0000313" key="4">
    <source>
        <dbReference type="Proteomes" id="UP000796880"/>
    </source>
</evidence>
<organism evidence="3 4">
    <name type="scientific">Rhamnella rubrinervis</name>
    <dbReference type="NCBI Taxonomy" id="2594499"/>
    <lineage>
        <taxon>Eukaryota</taxon>
        <taxon>Viridiplantae</taxon>
        <taxon>Streptophyta</taxon>
        <taxon>Embryophyta</taxon>
        <taxon>Tracheophyta</taxon>
        <taxon>Spermatophyta</taxon>
        <taxon>Magnoliopsida</taxon>
        <taxon>eudicotyledons</taxon>
        <taxon>Gunneridae</taxon>
        <taxon>Pentapetalae</taxon>
        <taxon>rosids</taxon>
        <taxon>fabids</taxon>
        <taxon>Rosales</taxon>
        <taxon>Rhamnaceae</taxon>
        <taxon>rhamnoid group</taxon>
        <taxon>Rhamneae</taxon>
        <taxon>Rhamnella</taxon>
    </lineage>
</organism>
<evidence type="ECO:0000259" key="2">
    <source>
        <dbReference type="Pfam" id="PF24847"/>
    </source>
</evidence>
<keyword evidence="4" id="KW-1185">Reference proteome</keyword>
<dbReference type="Pfam" id="PF24847">
    <property type="entry name" value="DUF7722"/>
    <property type="match status" value="1"/>
</dbReference>
<name>A0A8K0MMU5_9ROSA</name>
<proteinExistence type="predicted"/>
<dbReference type="Proteomes" id="UP000796880">
    <property type="component" value="Unassembled WGS sequence"/>
</dbReference>
<dbReference type="OrthoDB" id="1932905at2759"/>
<dbReference type="PANTHER" id="PTHR33513">
    <property type="entry name" value="OS06G0523300 PROTEIN"/>
    <property type="match status" value="1"/>
</dbReference>
<feature type="compositionally biased region" description="Polar residues" evidence="1">
    <location>
        <begin position="37"/>
        <end position="52"/>
    </location>
</feature>
<dbReference type="AlphaFoldDB" id="A0A8K0MMU5"/>
<dbReference type="EMBL" id="VOIH02000003">
    <property type="protein sequence ID" value="KAF3451867.1"/>
    <property type="molecule type" value="Genomic_DNA"/>
</dbReference>
<accession>A0A8K0MMU5</accession>
<sequence length="126" mass="14362">MALRWVIHSACHALGYQSGSDQVVSYPSSGGGDHQVKSFNASPNNNIKGTSTSTVSYKEEKNNTRAIQSDFQMPLHYPRYTKADYENMEEWKLDLLLNQYGIHNIDGSLDYKRAFSMGTFLWPDQY</sequence>
<dbReference type="InterPro" id="IPR056139">
    <property type="entry name" value="DUF7722"/>
</dbReference>
<protein>
    <recommendedName>
        <fullName evidence="2">DUF7722 domain-containing protein</fullName>
    </recommendedName>
</protein>
<comment type="caution">
    <text evidence="3">The sequence shown here is derived from an EMBL/GenBank/DDBJ whole genome shotgun (WGS) entry which is preliminary data.</text>
</comment>
<gene>
    <name evidence="3" type="ORF">FNV43_RR07963</name>
</gene>
<feature type="domain" description="DUF7722" evidence="2">
    <location>
        <begin position="77"/>
        <end position="123"/>
    </location>
</feature>
<evidence type="ECO:0000313" key="3">
    <source>
        <dbReference type="EMBL" id="KAF3451867.1"/>
    </source>
</evidence>
<reference evidence="3" key="1">
    <citation type="submission" date="2020-03" db="EMBL/GenBank/DDBJ databases">
        <title>A high-quality chromosome-level genome assembly of a woody plant with both climbing and erect habits, Rhamnella rubrinervis.</title>
        <authorList>
            <person name="Lu Z."/>
            <person name="Yang Y."/>
            <person name="Zhu X."/>
            <person name="Sun Y."/>
        </authorList>
    </citation>
    <scope>NUCLEOTIDE SEQUENCE</scope>
    <source>
        <strain evidence="3">BYM</strain>
        <tissue evidence="3">Leaf</tissue>
    </source>
</reference>
<evidence type="ECO:0000256" key="1">
    <source>
        <dbReference type="SAM" id="MobiDB-lite"/>
    </source>
</evidence>